<evidence type="ECO:0000313" key="3">
    <source>
        <dbReference type="Proteomes" id="UP000321577"/>
    </source>
</evidence>
<proteinExistence type="predicted"/>
<protein>
    <submittedName>
        <fullName evidence="2">Uncharacterized protein</fullName>
    </submittedName>
</protein>
<gene>
    <name evidence="2" type="ORF">BGE01nite_46830</name>
</gene>
<accession>A0A512MF99</accession>
<organism evidence="2 3">
    <name type="scientific">Brevifollis gellanilyticus</name>
    <dbReference type="NCBI Taxonomy" id="748831"/>
    <lineage>
        <taxon>Bacteria</taxon>
        <taxon>Pseudomonadati</taxon>
        <taxon>Verrucomicrobiota</taxon>
        <taxon>Verrucomicrobiia</taxon>
        <taxon>Verrucomicrobiales</taxon>
        <taxon>Verrucomicrobiaceae</taxon>
    </lineage>
</organism>
<dbReference type="Proteomes" id="UP000321577">
    <property type="component" value="Unassembled WGS sequence"/>
</dbReference>
<name>A0A512MF99_9BACT</name>
<reference evidence="2 3" key="1">
    <citation type="submission" date="2019-07" db="EMBL/GenBank/DDBJ databases">
        <title>Whole genome shotgun sequence of Brevifollis gellanilyticus NBRC 108608.</title>
        <authorList>
            <person name="Hosoyama A."/>
            <person name="Uohara A."/>
            <person name="Ohji S."/>
            <person name="Ichikawa N."/>
        </authorList>
    </citation>
    <scope>NUCLEOTIDE SEQUENCE [LARGE SCALE GENOMIC DNA]</scope>
    <source>
        <strain evidence="2 3">NBRC 108608</strain>
    </source>
</reference>
<keyword evidence="3" id="KW-1185">Reference proteome</keyword>
<dbReference type="EMBL" id="BKAG01000048">
    <property type="protein sequence ID" value="GEP45392.1"/>
    <property type="molecule type" value="Genomic_DNA"/>
</dbReference>
<feature type="region of interest" description="Disordered" evidence="1">
    <location>
        <begin position="1"/>
        <end position="62"/>
    </location>
</feature>
<sequence length="312" mass="32967">MPLAFSFFSSKRSSAPRSEAVAEVTPTVQTPDYQEESSPPPSPFPTNAVPEAPAPAVSKEVSGPVGDWVSAATLVLPTQAPSLAEQGETVSVLPERQVFHKGLAAMVVNQCEKEAPPFSRRPPITSPFPATTPESMVAKGFQEAIVAASVPASPASAPSVFHAVERVKVPEPAPLPEPQPLQPDPARQELQDEIEQVKNDLFGAVMGVSALKDRLDGLEAQLSRIQTAPLIPAPPVVVPAAGPSRSEVESLISSWMETHLSAAVERFMTASQKQMMSSLSTLAFFRAATPLGGTDRQSFLAQPPVVLTATPV</sequence>
<evidence type="ECO:0000313" key="2">
    <source>
        <dbReference type="EMBL" id="GEP45392.1"/>
    </source>
</evidence>
<evidence type="ECO:0000256" key="1">
    <source>
        <dbReference type="SAM" id="MobiDB-lite"/>
    </source>
</evidence>
<comment type="caution">
    <text evidence="2">The sequence shown here is derived from an EMBL/GenBank/DDBJ whole genome shotgun (WGS) entry which is preliminary data.</text>
</comment>
<dbReference type="AlphaFoldDB" id="A0A512MF99"/>
<feature type="compositionally biased region" description="Low complexity" evidence="1">
    <location>
        <begin position="1"/>
        <end position="18"/>
    </location>
</feature>